<evidence type="ECO:0000259" key="11">
    <source>
        <dbReference type="PROSITE" id="PS50850"/>
    </source>
</evidence>
<evidence type="ECO:0000256" key="5">
    <source>
        <dbReference type="ARBA" id="ARBA00022597"/>
    </source>
</evidence>
<dbReference type="InterPro" id="IPR036259">
    <property type="entry name" value="MFS_trans_sf"/>
</dbReference>
<dbReference type="PROSITE" id="PS50850">
    <property type="entry name" value="MFS"/>
    <property type="match status" value="1"/>
</dbReference>
<dbReference type="PANTHER" id="PTHR48020:SF12">
    <property type="entry name" value="PROTON MYO-INOSITOL COTRANSPORTER"/>
    <property type="match status" value="1"/>
</dbReference>
<dbReference type="InterPro" id="IPR050814">
    <property type="entry name" value="Myo-inositol_Transporter"/>
</dbReference>
<evidence type="ECO:0000256" key="7">
    <source>
        <dbReference type="ARBA" id="ARBA00022989"/>
    </source>
</evidence>
<evidence type="ECO:0000256" key="4">
    <source>
        <dbReference type="ARBA" id="ARBA00022475"/>
    </source>
</evidence>
<dbReference type="FunFam" id="1.20.1250.20:FF:000218">
    <property type="entry name" value="facilitated trehalose transporter Tret1"/>
    <property type="match status" value="1"/>
</dbReference>
<evidence type="ECO:0000313" key="13">
    <source>
        <dbReference type="Proteomes" id="UP000515220"/>
    </source>
</evidence>
<feature type="transmembrane region" description="Helical" evidence="10">
    <location>
        <begin position="275"/>
        <end position="298"/>
    </location>
</feature>
<dbReference type="Proteomes" id="UP000515220">
    <property type="component" value="Chromosome"/>
</dbReference>
<evidence type="ECO:0000256" key="1">
    <source>
        <dbReference type="ARBA" id="ARBA00004651"/>
    </source>
</evidence>
<dbReference type="PROSITE" id="PS00216">
    <property type="entry name" value="SUGAR_TRANSPORT_1"/>
    <property type="match status" value="2"/>
</dbReference>
<feature type="transmembrane region" description="Helical" evidence="10">
    <location>
        <begin position="164"/>
        <end position="184"/>
    </location>
</feature>
<keyword evidence="4" id="KW-1003">Cell membrane</keyword>
<dbReference type="PRINTS" id="PR00171">
    <property type="entry name" value="SUGRTRNSPORT"/>
</dbReference>
<evidence type="ECO:0000256" key="9">
    <source>
        <dbReference type="RuleBase" id="RU003346"/>
    </source>
</evidence>
<proteinExistence type="inferred from homology"/>
<keyword evidence="7 10" id="KW-1133">Transmembrane helix</keyword>
<dbReference type="InterPro" id="IPR005829">
    <property type="entry name" value="Sugar_transporter_CS"/>
</dbReference>
<keyword evidence="3 9" id="KW-0813">Transport</keyword>
<feature type="transmembrane region" description="Helical" evidence="10">
    <location>
        <begin position="410"/>
        <end position="430"/>
    </location>
</feature>
<keyword evidence="6 10" id="KW-0812">Transmembrane</keyword>
<dbReference type="RefSeq" id="WP_099347714.1">
    <property type="nucleotide sequence ID" value="NZ_AP023326.1"/>
</dbReference>
<feature type="transmembrane region" description="Helical" evidence="10">
    <location>
        <begin position="78"/>
        <end position="94"/>
    </location>
</feature>
<name>A0A6S6PHS1_ACEAC</name>
<dbReference type="AlphaFoldDB" id="A0A6S6PHS1"/>
<keyword evidence="5" id="KW-0762">Sugar transport</keyword>
<keyword evidence="8 10" id="KW-0472">Membrane</keyword>
<dbReference type="EMBL" id="AP023326">
    <property type="protein sequence ID" value="BCI66863.1"/>
    <property type="molecule type" value="Genomic_DNA"/>
</dbReference>
<accession>A0A6S6PHS1</accession>
<dbReference type="Gene3D" id="1.20.1250.20">
    <property type="entry name" value="MFS general substrate transporter like domains"/>
    <property type="match status" value="1"/>
</dbReference>
<evidence type="ECO:0000256" key="2">
    <source>
        <dbReference type="ARBA" id="ARBA00010992"/>
    </source>
</evidence>
<dbReference type="GO" id="GO:0005886">
    <property type="term" value="C:plasma membrane"/>
    <property type="evidence" value="ECO:0007669"/>
    <property type="project" value="UniProtKB-SubCell"/>
</dbReference>
<feature type="transmembrane region" description="Helical" evidence="10">
    <location>
        <begin position="310"/>
        <end position="334"/>
    </location>
</feature>
<dbReference type="Pfam" id="PF00083">
    <property type="entry name" value="Sugar_tr"/>
    <property type="match status" value="1"/>
</dbReference>
<dbReference type="PANTHER" id="PTHR48020">
    <property type="entry name" value="PROTON MYO-INOSITOL COTRANSPORTER"/>
    <property type="match status" value="1"/>
</dbReference>
<evidence type="ECO:0000256" key="10">
    <source>
        <dbReference type="SAM" id="Phobius"/>
    </source>
</evidence>
<evidence type="ECO:0000256" key="8">
    <source>
        <dbReference type="ARBA" id="ARBA00023136"/>
    </source>
</evidence>
<feature type="transmembrane region" description="Helical" evidence="10">
    <location>
        <begin position="106"/>
        <end position="125"/>
    </location>
</feature>
<gene>
    <name evidence="12" type="ORF">AAJCM20276_14870</name>
</gene>
<evidence type="ECO:0000313" key="12">
    <source>
        <dbReference type="EMBL" id="BCI66863.1"/>
    </source>
</evidence>
<feature type="transmembrane region" description="Helical" evidence="10">
    <location>
        <begin position="372"/>
        <end position="398"/>
    </location>
</feature>
<dbReference type="SUPFAM" id="SSF103473">
    <property type="entry name" value="MFS general substrate transporter"/>
    <property type="match status" value="1"/>
</dbReference>
<evidence type="ECO:0000256" key="3">
    <source>
        <dbReference type="ARBA" id="ARBA00022448"/>
    </source>
</evidence>
<feature type="transmembrane region" description="Helical" evidence="10">
    <location>
        <begin position="131"/>
        <end position="152"/>
    </location>
</feature>
<reference evidence="12 13" key="1">
    <citation type="submission" date="2020-07" db="EMBL/GenBank/DDBJ databases">
        <title>Complete Genome Sequence of an acetic acid bacterium, Acetobacter aceti JCM20276.</title>
        <authorList>
            <person name="Hirose Y."/>
            <person name="Mihara H."/>
        </authorList>
    </citation>
    <scope>NUCLEOTIDE SEQUENCE [LARGE SCALE GENOMIC DNA]</scope>
    <source>
        <strain evidence="12 13">JCM20276</strain>
    </source>
</reference>
<comment type="similarity">
    <text evidence="2 9">Belongs to the major facilitator superfamily. Sugar transporter (TC 2.A.1.1) family.</text>
</comment>
<protein>
    <submittedName>
        <fullName evidence="12">MFS transporter</fullName>
    </submittedName>
</protein>
<dbReference type="InterPro" id="IPR003663">
    <property type="entry name" value="Sugar/inositol_transpt"/>
</dbReference>
<dbReference type="NCBIfam" id="TIGR00879">
    <property type="entry name" value="SP"/>
    <property type="match status" value="1"/>
</dbReference>
<comment type="subcellular location">
    <subcellularLocation>
        <location evidence="1">Cell membrane</location>
        <topology evidence="1">Multi-pass membrane protein</topology>
    </subcellularLocation>
</comment>
<feature type="transmembrane region" description="Helical" evidence="10">
    <location>
        <begin position="346"/>
        <end position="366"/>
    </location>
</feature>
<feature type="transmembrane region" description="Helical" evidence="10">
    <location>
        <begin position="196"/>
        <end position="214"/>
    </location>
</feature>
<feature type="transmembrane region" description="Helical" evidence="10">
    <location>
        <begin position="39"/>
        <end position="66"/>
    </location>
</feature>
<dbReference type="InterPro" id="IPR020846">
    <property type="entry name" value="MFS_dom"/>
</dbReference>
<sequence>MPAAVDQPHSHKHKRALTALSDMGHQGDQTRSARRYVSMAAAVAAVGGLLFGYDTGIIASALIFVTKTFSLSTAGQEWVAASLNIGAVFGALLSGPVSDRWGRRPAIMVAAGIFIAASVGCGLAPNVSTLIAARLWLGAAIGATTQIVPVYVAELAPASRRGGLVSLFQLVFSLGLLLAFLVGYELSGGAGAWRAMFMLGAIPAMLLGLGMFFLPESPRWLLHHEHEPRAVSILYKLRGHKDLVRQELDDVLTIDHKEQTGSKGSDLKQRWVRPALIAALGVAAFSQLSGPNVIVYYAPIILSQAGLVHSAALLTSVSVGVTSTITTAMGIALIDKVGRRRMMLAMLPMAALSLFLLGAVFLSSAPLTGGRLILMVASLLGYIFFNFGSLSVAVWLIAAEVFPLCIRSKAMGLASATVWLSDTLVSLVTLSLVEALGTTGTFWLFGFINVAAFVFVWKYVPETAGTTLEEIEGALRSGTFYTNIGQQAAKNRKS</sequence>
<feature type="transmembrane region" description="Helical" evidence="10">
    <location>
        <begin position="442"/>
        <end position="460"/>
    </location>
</feature>
<dbReference type="InterPro" id="IPR005828">
    <property type="entry name" value="MFS_sugar_transport-like"/>
</dbReference>
<feature type="domain" description="Major facilitator superfamily (MFS) profile" evidence="11">
    <location>
        <begin position="40"/>
        <end position="464"/>
    </location>
</feature>
<evidence type="ECO:0000256" key="6">
    <source>
        <dbReference type="ARBA" id="ARBA00022692"/>
    </source>
</evidence>
<organism evidence="12 13">
    <name type="scientific">Acetobacter aceti</name>
    <dbReference type="NCBI Taxonomy" id="435"/>
    <lineage>
        <taxon>Bacteria</taxon>
        <taxon>Pseudomonadati</taxon>
        <taxon>Pseudomonadota</taxon>
        <taxon>Alphaproteobacteria</taxon>
        <taxon>Acetobacterales</taxon>
        <taxon>Acetobacteraceae</taxon>
        <taxon>Acetobacter</taxon>
        <taxon>Acetobacter subgen. Acetobacter</taxon>
    </lineage>
</organism>
<dbReference type="GO" id="GO:0022857">
    <property type="term" value="F:transmembrane transporter activity"/>
    <property type="evidence" value="ECO:0007669"/>
    <property type="project" value="InterPro"/>
</dbReference>